<dbReference type="EMBL" id="GFPF01000916">
    <property type="protein sequence ID" value="MAA12062.1"/>
    <property type="molecule type" value="Transcribed_RNA"/>
</dbReference>
<evidence type="ECO:0000313" key="2">
    <source>
        <dbReference type="EMBL" id="MAA12062.1"/>
    </source>
</evidence>
<dbReference type="AlphaFoldDB" id="A0A224YE07"/>
<reference evidence="2" key="1">
    <citation type="journal article" date="2017" name="Parasit. Vectors">
        <title>Sialotranscriptomics of Rhipicephalus zambeziensis reveals intricate expression profiles of secretory proteins and suggests tight temporal transcriptional regulation during blood-feeding.</title>
        <authorList>
            <person name="de Castro M.H."/>
            <person name="de Klerk D."/>
            <person name="Pienaar R."/>
            <person name="Rees D.J.G."/>
            <person name="Mans B.J."/>
        </authorList>
    </citation>
    <scope>NUCLEOTIDE SEQUENCE</scope>
    <source>
        <tissue evidence="2">Salivary glands</tissue>
    </source>
</reference>
<feature type="signal peptide" evidence="1">
    <location>
        <begin position="1"/>
        <end position="19"/>
    </location>
</feature>
<dbReference type="Gene3D" id="2.30.130.100">
    <property type="match status" value="1"/>
</dbReference>
<keyword evidence="1" id="KW-0732">Signal</keyword>
<accession>A0A224YE07</accession>
<feature type="chain" id="PRO_5012668779" evidence="1">
    <location>
        <begin position="20"/>
        <end position="84"/>
    </location>
</feature>
<name>A0A224YE07_9ACAR</name>
<dbReference type="PROSITE" id="PS51257">
    <property type="entry name" value="PROKAR_LIPOPROTEIN"/>
    <property type="match status" value="1"/>
</dbReference>
<proteinExistence type="predicted"/>
<sequence length="84" mass="9394">MVRLFSWAVFFAIIACCLGNNNEAFGVTSCLHYDWDTPAGRVLPLAALQYGRMGVKYTCTLGECDNADNCIPIDLLIRCWAPRF</sequence>
<organism evidence="2">
    <name type="scientific">Rhipicephalus zambeziensis</name>
    <dbReference type="NCBI Taxonomy" id="60191"/>
    <lineage>
        <taxon>Eukaryota</taxon>
        <taxon>Metazoa</taxon>
        <taxon>Ecdysozoa</taxon>
        <taxon>Arthropoda</taxon>
        <taxon>Chelicerata</taxon>
        <taxon>Arachnida</taxon>
        <taxon>Acari</taxon>
        <taxon>Parasitiformes</taxon>
        <taxon>Ixodida</taxon>
        <taxon>Ixodoidea</taxon>
        <taxon>Ixodidae</taxon>
        <taxon>Rhipicephalinae</taxon>
        <taxon>Rhipicephalus</taxon>
        <taxon>Rhipicephalus</taxon>
    </lineage>
</organism>
<protein>
    <submittedName>
        <fullName evidence="2">Evasin</fullName>
    </submittedName>
</protein>
<evidence type="ECO:0000256" key="1">
    <source>
        <dbReference type="SAM" id="SignalP"/>
    </source>
</evidence>